<dbReference type="InterPro" id="IPR032774">
    <property type="entry name" value="WG_beta_rep"/>
</dbReference>
<dbReference type="EMBL" id="RQPI01000001">
    <property type="protein sequence ID" value="RQW13007.1"/>
    <property type="molecule type" value="Genomic_DNA"/>
</dbReference>
<proteinExistence type="predicted"/>
<gene>
    <name evidence="2" type="ORF">EH198_00820</name>
</gene>
<dbReference type="SUPFAM" id="SSF69360">
    <property type="entry name" value="Cell wall binding repeat"/>
    <property type="match status" value="1"/>
</dbReference>
<dbReference type="AlphaFoldDB" id="A0A3N9PCP5"/>
<dbReference type="OrthoDB" id="5637at2"/>
<dbReference type="RefSeq" id="WP_124693663.1">
    <property type="nucleotide sequence ID" value="NZ_JBHUFE010000016.1"/>
</dbReference>
<dbReference type="InterPro" id="IPR037126">
    <property type="entry name" value="PdaC/RsiV-like_sf"/>
</dbReference>
<comment type="caution">
    <text evidence="2">The sequence shown here is derived from an EMBL/GenBank/DDBJ whole genome shotgun (WGS) entry which is preliminary data.</text>
</comment>
<keyword evidence="3" id="KW-1185">Reference proteome</keyword>
<sequence>MLKIDLSGTLTAGKNAGITAEVRKWDGEGWNGRIPQPEARFAENAYAVIPSEPGWYRIDVRAEETEMTGGIDYEDEAGLRAASLHPAPFSLKEGMLWGYIGDNGRTVIEPRYDYAEEFQDNGLAVIQRKDLSGLINSAGKEVVKPVYTFIGSFEEGRAVASDSRGYFLIDEKGKPVTGRRYDYLNSLHEGRALFTKQIEGQGLKYGYLDRNGREAIPAKYEDANDFKGGKALVKLHAGEFALIGKNGEVLHTYSYPFVGNPGDGLLAYQTEENGRYGYIDEEGNTVISPQFTSALPFSEGRAVVNMAENYENAYGLIDKSGKFVIQPHYEYIQQLGENRVALGTPINPAETYKGIVYTIADGITGQVLNTHPLRGVNNYSEGLASVYDESETYFIDRSGGRAAQPPVVPGAGTLSFSGRLIRADVDQRTAYYDRKGRQVWRQNTLIPLRPPYAVEERKFKPDFNYLVYYPYVMGISDSRVSAQVNDRLKKLSLADAASAGGSDRDYSYTGDFSVSFFRKNLLQLELSGYRYPFGAAHGMPTRIFTPIDLRTGTFYELKDLFKPSIPYTDKLSEIVARQIKNDPQYSYVFPGEYKGIAPDQPFYVDGEALYLYFAPYEIAPYAAGFPTFRIPYAEIMGLINTEGAFWRSYH</sequence>
<dbReference type="InterPro" id="IPR021729">
    <property type="entry name" value="DUF3298"/>
</dbReference>
<evidence type="ECO:0000313" key="3">
    <source>
        <dbReference type="Proteomes" id="UP000282529"/>
    </source>
</evidence>
<dbReference type="Pfam" id="PF11738">
    <property type="entry name" value="DUF3298"/>
    <property type="match status" value="1"/>
</dbReference>
<evidence type="ECO:0000313" key="2">
    <source>
        <dbReference type="EMBL" id="RQW13007.1"/>
    </source>
</evidence>
<dbReference type="PANTHER" id="PTHR37841:SF1">
    <property type="entry name" value="DUF3298 DOMAIN-CONTAINING PROTEIN"/>
    <property type="match status" value="1"/>
</dbReference>
<organism evidence="2 3">
    <name type="scientific">Paenibacillus rhizophilus</name>
    <dbReference type="NCBI Taxonomy" id="1850366"/>
    <lineage>
        <taxon>Bacteria</taxon>
        <taxon>Bacillati</taxon>
        <taxon>Bacillota</taxon>
        <taxon>Bacilli</taxon>
        <taxon>Bacillales</taxon>
        <taxon>Paenibacillaceae</taxon>
        <taxon>Paenibacillus</taxon>
    </lineage>
</organism>
<reference evidence="2 3" key="1">
    <citation type="submission" date="2018-11" db="EMBL/GenBank/DDBJ databases">
        <title>Genome sequence of strain 7197.</title>
        <authorList>
            <person name="Gao J."/>
            <person name="Sun J."/>
        </authorList>
    </citation>
    <scope>NUCLEOTIDE SEQUENCE [LARGE SCALE GENOMIC DNA]</scope>
    <source>
        <strain evidence="2 3">7197</strain>
    </source>
</reference>
<dbReference type="Gene3D" id="3.30.565.40">
    <property type="entry name" value="Fervidobacterium nodosum Rt17-B1 like"/>
    <property type="match status" value="1"/>
</dbReference>
<evidence type="ECO:0000259" key="1">
    <source>
        <dbReference type="Pfam" id="PF11738"/>
    </source>
</evidence>
<feature type="domain" description="DUF3298" evidence="1">
    <location>
        <begin position="558"/>
        <end position="632"/>
    </location>
</feature>
<accession>A0A3N9PCP5</accession>
<name>A0A3N9PCP5_9BACL</name>
<dbReference type="Proteomes" id="UP000282529">
    <property type="component" value="Unassembled WGS sequence"/>
</dbReference>
<protein>
    <submittedName>
        <fullName evidence="2">DUF3298 domain-containing protein</fullName>
    </submittedName>
</protein>
<dbReference type="Pfam" id="PF14903">
    <property type="entry name" value="WG_beta_rep"/>
    <property type="match status" value="6"/>
</dbReference>
<dbReference type="PANTHER" id="PTHR37841">
    <property type="entry name" value="GLR2918 PROTEIN"/>
    <property type="match status" value="1"/>
</dbReference>
<dbReference type="Gene3D" id="3.90.640.20">
    <property type="entry name" value="Heat-shock cognate protein, ATPase"/>
    <property type="match status" value="1"/>
</dbReference>